<dbReference type="InterPro" id="IPR007627">
    <property type="entry name" value="RNA_pol_sigma70_r2"/>
</dbReference>
<dbReference type="CDD" id="cd06171">
    <property type="entry name" value="Sigma70_r4"/>
    <property type="match status" value="1"/>
</dbReference>
<dbReference type="Gene3D" id="1.10.10.10">
    <property type="entry name" value="Winged helix-like DNA-binding domain superfamily/Winged helix DNA-binding domain"/>
    <property type="match status" value="1"/>
</dbReference>
<dbReference type="Gene3D" id="1.10.1740.10">
    <property type="match status" value="1"/>
</dbReference>
<dbReference type="GO" id="GO:0016987">
    <property type="term" value="F:sigma factor activity"/>
    <property type="evidence" value="ECO:0007669"/>
    <property type="project" value="UniProtKB-KW"/>
</dbReference>
<organism evidence="7 8">
    <name type="scientific">Candidatus Caccovicinus merdipullorum</name>
    <dbReference type="NCBI Taxonomy" id="2840724"/>
    <lineage>
        <taxon>Bacteria</taxon>
        <taxon>Bacillati</taxon>
        <taxon>Bacillota</taxon>
        <taxon>Clostridia</taxon>
        <taxon>Eubacteriales</taxon>
        <taxon>Candidatus Caccovicinus</taxon>
    </lineage>
</organism>
<dbReference type="InterPro" id="IPR039425">
    <property type="entry name" value="RNA_pol_sigma-70-like"/>
</dbReference>
<evidence type="ECO:0000259" key="6">
    <source>
        <dbReference type="Pfam" id="PF08281"/>
    </source>
</evidence>
<dbReference type="Proteomes" id="UP000886860">
    <property type="component" value="Unassembled WGS sequence"/>
</dbReference>
<dbReference type="AlphaFoldDB" id="A0A9D1GI98"/>
<sequence length="206" mass="24119">MDDRERAVIARMMEGDDGAFDEVYRSCSGKLYRMALFITGNRNDSEDVLQETFVKCYLHRAELKDPECFEAWIYQILVRTAWHMEKKKKRNGEISYEGLLDEARERSAGQAEKLQEDASRPDPLSEILRKETSRELLDEIRRLDIKYRTVVLLYYYNGLGTRQIAQVTGTFEGTVKSRLNKARKLLRERLERKGRKGSDGWKEALL</sequence>
<reference evidence="7" key="2">
    <citation type="journal article" date="2021" name="PeerJ">
        <title>Extensive microbial diversity within the chicken gut microbiome revealed by metagenomics and culture.</title>
        <authorList>
            <person name="Gilroy R."/>
            <person name="Ravi A."/>
            <person name="Getino M."/>
            <person name="Pursley I."/>
            <person name="Horton D.L."/>
            <person name="Alikhan N.F."/>
            <person name="Baker D."/>
            <person name="Gharbi K."/>
            <person name="Hall N."/>
            <person name="Watson M."/>
            <person name="Adriaenssens E.M."/>
            <person name="Foster-Nyarko E."/>
            <person name="Jarju S."/>
            <person name="Secka A."/>
            <person name="Antonio M."/>
            <person name="Oren A."/>
            <person name="Chaudhuri R.R."/>
            <person name="La Ragione R."/>
            <person name="Hildebrand F."/>
            <person name="Pallen M.J."/>
        </authorList>
    </citation>
    <scope>NUCLEOTIDE SEQUENCE</scope>
    <source>
        <strain evidence="7">CHK123-3438</strain>
    </source>
</reference>
<dbReference type="NCBIfam" id="TIGR02937">
    <property type="entry name" value="sigma70-ECF"/>
    <property type="match status" value="1"/>
</dbReference>
<keyword evidence="4" id="KW-0804">Transcription</keyword>
<evidence type="ECO:0000259" key="5">
    <source>
        <dbReference type="Pfam" id="PF04542"/>
    </source>
</evidence>
<dbReference type="GO" id="GO:0003677">
    <property type="term" value="F:DNA binding"/>
    <property type="evidence" value="ECO:0007669"/>
    <property type="project" value="InterPro"/>
</dbReference>
<reference evidence="7" key="1">
    <citation type="submission" date="2020-10" db="EMBL/GenBank/DDBJ databases">
        <authorList>
            <person name="Gilroy R."/>
        </authorList>
    </citation>
    <scope>NUCLEOTIDE SEQUENCE</scope>
    <source>
        <strain evidence="7">CHK123-3438</strain>
    </source>
</reference>
<comment type="similarity">
    <text evidence="1">Belongs to the sigma-70 factor family. ECF subfamily.</text>
</comment>
<evidence type="ECO:0000256" key="4">
    <source>
        <dbReference type="ARBA" id="ARBA00023163"/>
    </source>
</evidence>
<proteinExistence type="inferred from homology"/>
<name>A0A9D1GI98_9FIRM</name>
<dbReference type="PANTHER" id="PTHR43133">
    <property type="entry name" value="RNA POLYMERASE ECF-TYPE SIGMA FACTO"/>
    <property type="match status" value="1"/>
</dbReference>
<dbReference type="EMBL" id="DVKS01000098">
    <property type="protein sequence ID" value="HIT41613.1"/>
    <property type="molecule type" value="Genomic_DNA"/>
</dbReference>
<dbReference type="InterPro" id="IPR014284">
    <property type="entry name" value="RNA_pol_sigma-70_dom"/>
</dbReference>
<feature type="domain" description="RNA polymerase sigma factor 70 region 4 type 2" evidence="6">
    <location>
        <begin position="134"/>
        <end position="186"/>
    </location>
</feature>
<comment type="caution">
    <text evidence="7">The sequence shown here is derived from an EMBL/GenBank/DDBJ whole genome shotgun (WGS) entry which is preliminary data.</text>
</comment>
<dbReference type="Pfam" id="PF08281">
    <property type="entry name" value="Sigma70_r4_2"/>
    <property type="match status" value="1"/>
</dbReference>
<evidence type="ECO:0000256" key="2">
    <source>
        <dbReference type="ARBA" id="ARBA00023015"/>
    </source>
</evidence>
<dbReference type="GO" id="GO:0006352">
    <property type="term" value="P:DNA-templated transcription initiation"/>
    <property type="evidence" value="ECO:0007669"/>
    <property type="project" value="InterPro"/>
</dbReference>
<keyword evidence="2" id="KW-0805">Transcription regulation</keyword>
<dbReference type="InterPro" id="IPR013249">
    <property type="entry name" value="RNA_pol_sigma70_r4_t2"/>
</dbReference>
<gene>
    <name evidence="7" type="ORF">IAB60_05875</name>
</gene>
<evidence type="ECO:0000313" key="7">
    <source>
        <dbReference type="EMBL" id="HIT41613.1"/>
    </source>
</evidence>
<dbReference type="SUPFAM" id="SSF88659">
    <property type="entry name" value="Sigma3 and sigma4 domains of RNA polymerase sigma factors"/>
    <property type="match status" value="1"/>
</dbReference>
<evidence type="ECO:0000256" key="1">
    <source>
        <dbReference type="ARBA" id="ARBA00010641"/>
    </source>
</evidence>
<dbReference type="PANTHER" id="PTHR43133:SF51">
    <property type="entry name" value="RNA POLYMERASE SIGMA FACTOR"/>
    <property type="match status" value="1"/>
</dbReference>
<dbReference type="SUPFAM" id="SSF88946">
    <property type="entry name" value="Sigma2 domain of RNA polymerase sigma factors"/>
    <property type="match status" value="1"/>
</dbReference>
<dbReference type="InterPro" id="IPR036388">
    <property type="entry name" value="WH-like_DNA-bd_sf"/>
</dbReference>
<dbReference type="InterPro" id="IPR013324">
    <property type="entry name" value="RNA_pol_sigma_r3/r4-like"/>
</dbReference>
<dbReference type="Pfam" id="PF04542">
    <property type="entry name" value="Sigma70_r2"/>
    <property type="match status" value="1"/>
</dbReference>
<evidence type="ECO:0000313" key="8">
    <source>
        <dbReference type="Proteomes" id="UP000886860"/>
    </source>
</evidence>
<evidence type="ECO:0000256" key="3">
    <source>
        <dbReference type="ARBA" id="ARBA00023082"/>
    </source>
</evidence>
<dbReference type="InterPro" id="IPR013325">
    <property type="entry name" value="RNA_pol_sigma_r2"/>
</dbReference>
<protein>
    <submittedName>
        <fullName evidence="7">RNA polymerase sigma factor</fullName>
    </submittedName>
</protein>
<keyword evidence="3" id="KW-0731">Sigma factor</keyword>
<accession>A0A9D1GI98</accession>
<feature type="domain" description="RNA polymerase sigma-70 region 2" evidence="5">
    <location>
        <begin position="24"/>
        <end position="89"/>
    </location>
</feature>